<name>A0A376MMY0_ECOLX</name>
<keyword evidence="1" id="KW-0418">Kinase</keyword>
<evidence type="ECO:0000313" key="1">
    <source>
        <dbReference type="EMBL" id="STG51703.1"/>
    </source>
</evidence>
<protein>
    <submittedName>
        <fullName evidence="1">Two-component sensor kinase</fullName>
        <ecNumber evidence="1">2.7.13.3</ecNumber>
    </submittedName>
</protein>
<keyword evidence="1" id="KW-0808">Transferase</keyword>
<dbReference type="GO" id="GO:0004673">
    <property type="term" value="F:protein histidine kinase activity"/>
    <property type="evidence" value="ECO:0007669"/>
    <property type="project" value="UniProtKB-EC"/>
</dbReference>
<evidence type="ECO:0000313" key="2">
    <source>
        <dbReference type="Proteomes" id="UP000254817"/>
    </source>
</evidence>
<gene>
    <name evidence="1" type="primary">cpxA_1</name>
    <name evidence="1" type="ORF">NCTC11112_02166</name>
</gene>
<dbReference type="AlphaFoldDB" id="A0A376MMY0"/>
<reference evidence="1 2" key="1">
    <citation type="submission" date="2018-06" db="EMBL/GenBank/DDBJ databases">
        <authorList>
            <consortium name="Pathogen Informatics"/>
            <person name="Doyle S."/>
        </authorList>
    </citation>
    <scope>NUCLEOTIDE SEQUENCE [LARGE SCALE GENOMIC DNA]</scope>
    <source>
        <strain evidence="1 2">NCTC11112</strain>
    </source>
</reference>
<proteinExistence type="predicted"/>
<accession>A0A376MMY0</accession>
<dbReference type="EC" id="2.7.13.3" evidence="1"/>
<dbReference type="EMBL" id="UGAW01000001">
    <property type="protein sequence ID" value="STG51703.1"/>
    <property type="molecule type" value="Genomic_DNA"/>
</dbReference>
<dbReference type="Proteomes" id="UP000254817">
    <property type="component" value="Unassembled WGS sequence"/>
</dbReference>
<sequence length="51" mass="5934">MKHAIVNLAVQVWGWRLLKTAIQQHRGWVKAEDSPLGGLRLVIWLPLYKRS</sequence>
<organism evidence="1 2">
    <name type="scientific">Escherichia coli</name>
    <dbReference type="NCBI Taxonomy" id="562"/>
    <lineage>
        <taxon>Bacteria</taxon>
        <taxon>Pseudomonadati</taxon>
        <taxon>Pseudomonadota</taxon>
        <taxon>Gammaproteobacteria</taxon>
        <taxon>Enterobacterales</taxon>
        <taxon>Enterobacteriaceae</taxon>
        <taxon>Escherichia</taxon>
    </lineage>
</organism>